<dbReference type="InterPro" id="IPR001128">
    <property type="entry name" value="Cyt_P450"/>
</dbReference>
<dbReference type="GO" id="GO:0006805">
    <property type="term" value="P:xenobiotic metabolic process"/>
    <property type="evidence" value="ECO:0007669"/>
    <property type="project" value="TreeGrafter"/>
</dbReference>
<dbReference type="PRINTS" id="PR00385">
    <property type="entry name" value="P450"/>
</dbReference>
<evidence type="ECO:0000256" key="27">
    <source>
        <dbReference type="PIRSR" id="PIRSR602401-1"/>
    </source>
</evidence>
<dbReference type="PROSITE" id="PS00086">
    <property type="entry name" value="CYTOCHROME_P450"/>
    <property type="match status" value="1"/>
</dbReference>
<keyword evidence="29" id="KW-0521">NADP</keyword>
<organism evidence="31 32">
    <name type="scientific">Vombatus ursinus</name>
    <name type="common">Common wombat</name>
    <dbReference type="NCBI Taxonomy" id="29139"/>
    <lineage>
        <taxon>Eukaryota</taxon>
        <taxon>Metazoa</taxon>
        <taxon>Chordata</taxon>
        <taxon>Craniata</taxon>
        <taxon>Vertebrata</taxon>
        <taxon>Euteleostomi</taxon>
        <taxon>Mammalia</taxon>
        <taxon>Metatheria</taxon>
        <taxon>Diprotodontia</taxon>
        <taxon>Vombatidae</taxon>
        <taxon>Vombatus</taxon>
    </lineage>
</organism>
<keyword evidence="10 27" id="KW-0479">Metal-binding</keyword>
<dbReference type="Pfam" id="PF00067">
    <property type="entry name" value="p450"/>
    <property type="match status" value="1"/>
</dbReference>
<evidence type="ECO:0000313" key="32">
    <source>
        <dbReference type="Proteomes" id="UP000314987"/>
    </source>
</evidence>
<comment type="activity regulation">
    <text evidence="29">The omega-1 hydroxylase activity is stimulated by cytochrome b5.</text>
</comment>
<evidence type="ECO:0000256" key="10">
    <source>
        <dbReference type="ARBA" id="ARBA00022723"/>
    </source>
</evidence>
<comment type="catalytic activity">
    <reaction evidence="21 29">
        <text>(5Z,8Z,11Z,14Z,17Z)-eicosapentaenoate + reduced [NADPH--hemoprotein reductase] + O2 = 19-hydroxy-(5Z,8Z,11Z,14Z,17Z)-eicosapentaenoate + oxidized [NADPH--hemoprotein reductase] + H2O + H(+)</text>
        <dbReference type="Rhea" id="RHEA:39787"/>
        <dbReference type="Rhea" id="RHEA-COMP:11964"/>
        <dbReference type="Rhea" id="RHEA-COMP:11965"/>
        <dbReference type="ChEBI" id="CHEBI:15377"/>
        <dbReference type="ChEBI" id="CHEBI:15378"/>
        <dbReference type="ChEBI" id="CHEBI:15379"/>
        <dbReference type="ChEBI" id="CHEBI:57618"/>
        <dbReference type="ChEBI" id="CHEBI:58210"/>
        <dbReference type="ChEBI" id="CHEBI:58562"/>
        <dbReference type="ChEBI" id="CHEBI:76636"/>
    </reaction>
    <physiologicalReaction direction="left-to-right" evidence="21 29">
        <dbReference type="Rhea" id="RHEA:39788"/>
    </physiologicalReaction>
</comment>
<keyword evidence="15 28" id="KW-0560">Oxidoreductase</keyword>
<evidence type="ECO:0000256" key="11">
    <source>
        <dbReference type="ARBA" id="ARBA00022792"/>
    </source>
</evidence>
<protein>
    <recommendedName>
        <fullName evidence="8 29">Cytochrome P450 2E1</fullName>
        <ecNumber evidence="7 29">1.14.13.n7</ecNumber>
        <ecNumber evidence="6 29">1.14.14.1</ecNumber>
    </recommendedName>
</protein>
<dbReference type="PANTHER" id="PTHR24300">
    <property type="entry name" value="CYTOCHROME P450 508A4-RELATED"/>
    <property type="match status" value="1"/>
</dbReference>
<keyword evidence="14 29" id="KW-0492">Microsome</keyword>
<dbReference type="InterPro" id="IPR002401">
    <property type="entry name" value="Cyt_P450_E_grp-I"/>
</dbReference>
<evidence type="ECO:0000256" key="15">
    <source>
        <dbReference type="ARBA" id="ARBA00023002"/>
    </source>
</evidence>
<evidence type="ECO:0000256" key="28">
    <source>
        <dbReference type="RuleBase" id="RU000461"/>
    </source>
</evidence>
<evidence type="ECO:0000256" key="6">
    <source>
        <dbReference type="ARBA" id="ARBA00012109"/>
    </source>
</evidence>
<comment type="pathway">
    <text evidence="3 29">Lipid metabolism; fatty acid metabolism.</text>
</comment>
<dbReference type="GO" id="GO:0005743">
    <property type="term" value="C:mitochondrial inner membrane"/>
    <property type="evidence" value="ECO:0007669"/>
    <property type="project" value="UniProtKB-SubCell"/>
</dbReference>
<keyword evidence="16 27" id="KW-0408">Iron</keyword>
<dbReference type="SUPFAM" id="SSF48264">
    <property type="entry name" value="Cytochrome P450"/>
    <property type="match status" value="1"/>
</dbReference>
<evidence type="ECO:0000256" key="22">
    <source>
        <dbReference type="ARBA" id="ARBA00048031"/>
    </source>
</evidence>
<evidence type="ECO:0000256" key="2">
    <source>
        <dbReference type="ARBA" id="ARBA00004524"/>
    </source>
</evidence>
<evidence type="ECO:0000256" key="18">
    <source>
        <dbReference type="ARBA" id="ARBA00023128"/>
    </source>
</evidence>
<comment type="catalytic activity">
    <reaction evidence="29">
        <text>an organic molecule + reduced [NADPH--hemoprotein reductase] + O2 = an alcohol + oxidized [NADPH--hemoprotein reductase] + H2O + H(+)</text>
        <dbReference type="Rhea" id="RHEA:17149"/>
        <dbReference type="Rhea" id="RHEA-COMP:11964"/>
        <dbReference type="Rhea" id="RHEA-COMP:11965"/>
        <dbReference type="ChEBI" id="CHEBI:15377"/>
        <dbReference type="ChEBI" id="CHEBI:15378"/>
        <dbReference type="ChEBI" id="CHEBI:15379"/>
        <dbReference type="ChEBI" id="CHEBI:30879"/>
        <dbReference type="ChEBI" id="CHEBI:57618"/>
        <dbReference type="ChEBI" id="CHEBI:58210"/>
        <dbReference type="ChEBI" id="CHEBI:142491"/>
    </reaction>
    <physiologicalReaction direction="left-to-right" evidence="29">
        <dbReference type="Rhea" id="RHEA:17150"/>
    </physiologicalReaction>
</comment>
<evidence type="ECO:0000256" key="12">
    <source>
        <dbReference type="ARBA" id="ARBA00022824"/>
    </source>
</evidence>
<evidence type="ECO:0000256" key="17">
    <source>
        <dbReference type="ARBA" id="ARBA00023033"/>
    </source>
</evidence>
<evidence type="ECO:0000256" key="23">
    <source>
        <dbReference type="ARBA" id="ARBA00048272"/>
    </source>
</evidence>
<evidence type="ECO:0000256" key="3">
    <source>
        <dbReference type="ARBA" id="ARBA00004872"/>
    </source>
</evidence>
<evidence type="ECO:0000256" key="9">
    <source>
        <dbReference type="ARBA" id="ARBA00022617"/>
    </source>
</evidence>
<keyword evidence="19 30" id="KW-0472">Membrane</keyword>
<dbReference type="Gene3D" id="1.10.630.10">
    <property type="entry name" value="Cytochrome P450"/>
    <property type="match status" value="1"/>
</dbReference>
<dbReference type="GO" id="GO:0006631">
    <property type="term" value="P:fatty acid metabolic process"/>
    <property type="evidence" value="ECO:0007669"/>
    <property type="project" value="UniProtKB-UniPathway"/>
</dbReference>
<evidence type="ECO:0000256" key="16">
    <source>
        <dbReference type="ARBA" id="ARBA00023004"/>
    </source>
</evidence>
<dbReference type="GeneTree" id="ENSGT00940000155736"/>
<dbReference type="STRING" id="29139.ENSVURP00010017602"/>
<dbReference type="GO" id="GO:0005506">
    <property type="term" value="F:iron ion binding"/>
    <property type="evidence" value="ECO:0007669"/>
    <property type="project" value="UniProtKB-UniRule"/>
</dbReference>
<dbReference type="EC" id="1.14.14.1" evidence="6 29"/>
<dbReference type="GO" id="GO:0016712">
    <property type="term" value="F:oxidoreductase activity, acting on paired donors, with incorporation or reduction of molecular oxygen, reduced flavin or flavoprotein as one donor, and incorporation of one atom of oxygen"/>
    <property type="evidence" value="ECO:0007669"/>
    <property type="project" value="UniProtKB-EC"/>
</dbReference>
<accession>A0A4X2L9A5</accession>
<comment type="subunit">
    <text evidence="5 29">Interacts with chaperones HSP70 and HSP90; this interaction is required for initial targeting to mitochondria.</text>
</comment>
<dbReference type="PANTHER" id="PTHR24300:SF400">
    <property type="entry name" value="CYTOCHROME P450 2C9"/>
    <property type="match status" value="1"/>
</dbReference>
<comment type="function">
    <text evidence="20 29">A cytochrome P450 monooxygenase involved in the metabolism of fatty acids. Mechanistically, uses molecular oxygen inserting one oxygen atom into a substrate, and reducing the second into a water molecule, with two electrons provided by NADPH via cytochrome P450 reductase (NADPH--hemoprotein reductase). Catalyzes the hydroxylation of carbon-hydrogen bonds. Hydroxylates fatty acids specifically at the omega-1 position displaying the highest catalytic activity for saturated fatty acids. May be involved in the oxidative metabolism of xenobiotics.</text>
</comment>
<proteinExistence type="inferred from homology"/>
<evidence type="ECO:0000256" key="25">
    <source>
        <dbReference type="ARBA" id="ARBA00048569"/>
    </source>
</evidence>
<keyword evidence="9 27" id="KW-0349">Heme</keyword>
<dbReference type="CDD" id="cd20665">
    <property type="entry name" value="CYP2C-like"/>
    <property type="match status" value="1"/>
</dbReference>
<reference evidence="31" key="2">
    <citation type="submission" date="2025-08" db="UniProtKB">
        <authorList>
            <consortium name="Ensembl"/>
        </authorList>
    </citation>
    <scope>IDENTIFICATION</scope>
</reference>
<reference evidence="31" key="3">
    <citation type="submission" date="2025-09" db="UniProtKB">
        <authorList>
            <consortium name="Ensembl"/>
        </authorList>
    </citation>
    <scope>IDENTIFICATION</scope>
</reference>
<keyword evidence="13 29" id="KW-0276">Fatty acid metabolism</keyword>
<dbReference type="AlphaFoldDB" id="A0A4X2L9A5"/>
<comment type="catalytic activity">
    <reaction evidence="26 29">
        <text>(5Z,8Z,11Z)-eicosatrienoate + reduced [NADPH--hemoprotein reductase] + O2 = 19-hydroxy-(5Z,8Z,11Z)-eicosatrienoate + oxidized [NADPH--hemoprotein reductase] + H2O + H(+)</text>
        <dbReference type="Rhea" id="RHEA:50076"/>
        <dbReference type="Rhea" id="RHEA-COMP:11964"/>
        <dbReference type="Rhea" id="RHEA-COMP:11965"/>
        <dbReference type="ChEBI" id="CHEBI:15377"/>
        <dbReference type="ChEBI" id="CHEBI:15378"/>
        <dbReference type="ChEBI" id="CHEBI:15379"/>
        <dbReference type="ChEBI" id="CHEBI:57618"/>
        <dbReference type="ChEBI" id="CHEBI:58210"/>
        <dbReference type="ChEBI" id="CHEBI:78043"/>
        <dbReference type="ChEBI" id="CHEBI:132024"/>
    </reaction>
    <physiologicalReaction direction="left-to-right" evidence="26 29">
        <dbReference type="Rhea" id="RHEA:50077"/>
    </physiologicalReaction>
</comment>
<dbReference type="EC" id="1.14.13.n7" evidence="7 29"/>
<evidence type="ECO:0000256" key="29">
    <source>
        <dbReference type="RuleBase" id="RU368050"/>
    </source>
</evidence>
<comment type="cofactor">
    <cofactor evidence="1 27 29">
        <name>heme</name>
        <dbReference type="ChEBI" id="CHEBI:30413"/>
    </cofactor>
</comment>
<keyword evidence="12 29" id="KW-0256">Endoplasmic reticulum</keyword>
<dbReference type="InterPro" id="IPR017972">
    <property type="entry name" value="Cyt_P450_CS"/>
</dbReference>
<keyword evidence="11 29" id="KW-0999">Mitochondrion inner membrane</keyword>
<evidence type="ECO:0000256" key="26">
    <source>
        <dbReference type="ARBA" id="ARBA00048820"/>
    </source>
</evidence>
<dbReference type="PRINTS" id="PR01687">
    <property type="entry name" value="EP450ICYP2E"/>
</dbReference>
<dbReference type="OMA" id="FHGLGNN"/>
<keyword evidence="18 29" id="KW-0496">Mitochondrion</keyword>
<evidence type="ECO:0000256" key="20">
    <source>
        <dbReference type="ARBA" id="ARBA00045616"/>
    </source>
</evidence>
<evidence type="ECO:0000313" key="31">
    <source>
        <dbReference type="Ensembl" id="ENSVURP00010017602.1"/>
    </source>
</evidence>
<evidence type="ECO:0000256" key="4">
    <source>
        <dbReference type="ARBA" id="ARBA00010617"/>
    </source>
</evidence>
<comment type="subcellular location">
    <subcellularLocation>
        <location evidence="29">Endoplasmic reticulum membrane</location>
        <topology evidence="29">Peripheral membrane protein</topology>
    </subcellularLocation>
    <subcellularLocation>
        <location evidence="2 29">Microsome membrane</location>
        <topology evidence="29">Peripheral membrane protein</topology>
    </subcellularLocation>
    <subcellularLocation>
        <location evidence="29">Mitochondrion inner membrane</location>
        <topology evidence="29">Peripheral membrane protein</topology>
    </subcellularLocation>
</comment>
<feature type="binding site" description="axial binding residue" evidence="27">
    <location>
        <position position="442"/>
    </location>
    <ligand>
        <name>heme</name>
        <dbReference type="ChEBI" id="CHEBI:30413"/>
    </ligand>
    <ligandPart>
        <name>Fe</name>
        <dbReference type="ChEBI" id="CHEBI:18248"/>
    </ligandPart>
</feature>
<keyword evidence="17 28" id="KW-0503">Monooxygenase</keyword>
<evidence type="ECO:0000256" key="7">
    <source>
        <dbReference type="ARBA" id="ARBA00013248"/>
    </source>
</evidence>
<dbReference type="FunFam" id="1.10.630.10:FF:000001">
    <property type="entry name" value="Cytochrome P450, family 2"/>
    <property type="match status" value="1"/>
</dbReference>
<comment type="catalytic activity">
    <reaction evidence="23">
        <text>an organic molecule + reduced [NADPH--hemoprotein reductase] + O2 = an alcohol + oxidized [NADPH--hemoprotein reductase] + H2O + H(+)</text>
        <dbReference type="Rhea" id="RHEA:17149"/>
        <dbReference type="Rhea" id="RHEA-COMP:11964"/>
        <dbReference type="Rhea" id="RHEA-COMP:11965"/>
        <dbReference type="ChEBI" id="CHEBI:15377"/>
        <dbReference type="ChEBI" id="CHEBI:15378"/>
        <dbReference type="ChEBI" id="CHEBI:15379"/>
        <dbReference type="ChEBI" id="CHEBI:30879"/>
        <dbReference type="ChEBI" id="CHEBI:57618"/>
        <dbReference type="ChEBI" id="CHEBI:58210"/>
        <dbReference type="ChEBI" id="CHEBI:142491"/>
        <dbReference type="EC" id="1.14.14.1"/>
    </reaction>
    <physiologicalReaction direction="left-to-right" evidence="23">
        <dbReference type="Rhea" id="RHEA:17150"/>
    </physiologicalReaction>
</comment>
<keyword evidence="29" id="KW-0443">Lipid metabolism</keyword>
<evidence type="ECO:0000256" key="8">
    <source>
        <dbReference type="ARBA" id="ARBA00013837"/>
    </source>
</evidence>
<evidence type="ECO:0000256" key="19">
    <source>
        <dbReference type="ARBA" id="ARBA00023136"/>
    </source>
</evidence>
<dbReference type="Proteomes" id="UP000314987">
    <property type="component" value="Unassembled WGS sequence"/>
</dbReference>
<dbReference type="InterPro" id="IPR050182">
    <property type="entry name" value="Cytochrome_P450_fam2"/>
</dbReference>
<name>A0A4X2L9A5_VOMUR</name>
<gene>
    <name evidence="31" type="primary">LOC114042596</name>
</gene>
<dbReference type="InterPro" id="IPR008070">
    <property type="entry name" value="Cyt_P450_E_grp-I_CYP2E-like"/>
</dbReference>
<keyword evidence="30" id="KW-0812">Transmembrane</keyword>
<dbReference type="GO" id="GO:0030544">
    <property type="term" value="F:Hsp70 protein binding"/>
    <property type="evidence" value="ECO:0007669"/>
    <property type="project" value="UniProtKB-UniRule"/>
</dbReference>
<comment type="catalytic activity">
    <reaction evidence="24 29">
        <text>(4Z,7Z,10Z,13Z,16Z,19Z)-docosahexaenoate + reduced [NADPH--hemoprotein reductase] + O2 = 21-hydroxy-(4Z,7Z,10Z,13Z,16Z,19Z)-docosahexaenoate + oxidized [NADPH--hemoprotein reductase] + H2O + H(+)</text>
        <dbReference type="Rhea" id="RHEA:50088"/>
        <dbReference type="Rhea" id="RHEA-COMP:11964"/>
        <dbReference type="Rhea" id="RHEA-COMP:11965"/>
        <dbReference type="ChEBI" id="CHEBI:15377"/>
        <dbReference type="ChEBI" id="CHEBI:15378"/>
        <dbReference type="ChEBI" id="CHEBI:15379"/>
        <dbReference type="ChEBI" id="CHEBI:57618"/>
        <dbReference type="ChEBI" id="CHEBI:58210"/>
        <dbReference type="ChEBI" id="CHEBI:77016"/>
        <dbReference type="ChEBI" id="CHEBI:132025"/>
    </reaction>
    <physiologicalReaction direction="left-to-right" evidence="24 29">
        <dbReference type="Rhea" id="RHEA:50089"/>
    </physiologicalReaction>
</comment>
<comment type="catalytic activity">
    <reaction evidence="25 29">
        <text>dodecanoate + reduced [NADPH--hemoprotein reductase] + O2 = 11-hydroxydodecanoate + oxidized [NADPH--hemoprotein reductase] + H2O + H(+)</text>
        <dbReference type="Rhea" id="RHEA:39751"/>
        <dbReference type="Rhea" id="RHEA-COMP:11964"/>
        <dbReference type="Rhea" id="RHEA-COMP:11965"/>
        <dbReference type="ChEBI" id="CHEBI:15377"/>
        <dbReference type="ChEBI" id="CHEBI:15378"/>
        <dbReference type="ChEBI" id="CHEBI:15379"/>
        <dbReference type="ChEBI" id="CHEBI:18262"/>
        <dbReference type="ChEBI" id="CHEBI:57618"/>
        <dbReference type="ChEBI" id="CHEBI:58210"/>
        <dbReference type="ChEBI" id="CHEBI:76628"/>
    </reaction>
    <physiologicalReaction direction="left-to-right" evidence="25 29">
        <dbReference type="Rhea" id="RHEA:39752"/>
    </physiologicalReaction>
</comment>
<keyword evidence="30" id="KW-1133">Transmembrane helix</keyword>
<keyword evidence="32" id="KW-1185">Reference proteome</keyword>
<evidence type="ECO:0000256" key="14">
    <source>
        <dbReference type="ARBA" id="ARBA00022848"/>
    </source>
</evidence>
<evidence type="ECO:0000256" key="21">
    <source>
        <dbReference type="ARBA" id="ARBA00047829"/>
    </source>
</evidence>
<dbReference type="Ensembl" id="ENSVURT00010019981.1">
    <property type="protein sequence ID" value="ENSVURP00010017602.1"/>
    <property type="gene ID" value="ENSVURG00010009108.1"/>
</dbReference>
<evidence type="ECO:0000256" key="30">
    <source>
        <dbReference type="SAM" id="Phobius"/>
    </source>
</evidence>
<comment type="similarity">
    <text evidence="4 28">Belongs to the cytochrome P450 family.</text>
</comment>
<dbReference type="UniPathway" id="UPA00199"/>
<evidence type="ECO:0000256" key="24">
    <source>
        <dbReference type="ARBA" id="ARBA00048320"/>
    </source>
</evidence>
<feature type="transmembrane region" description="Helical" evidence="30">
    <location>
        <begin position="6"/>
        <end position="27"/>
    </location>
</feature>
<evidence type="ECO:0000256" key="5">
    <source>
        <dbReference type="ARBA" id="ARBA00011772"/>
    </source>
</evidence>
<sequence>RTLVEPSVVTALGLVLCISCLLLISVWRKSHGKGQLPPGPVPFPIVGNMLQLDFKDITKSFGSLAKSYGPVFTLYIGSEPVVVLYGYEAVKEALIDHGEEFAARGSLPIIDAVNKGLGIVFSSGEKWKQMRRFSLTTLKNLGMGKRNIEERVQEEAKFLVEEFKKANGQPYDPRFILECAPCNVICSVIFQKRFEYDDQKFLHLVELLQENNKILNSPWIQVYNFIPSLVHYLPGSHRKFLNNWKKLQTFIWERVKKHQETLDPNDPWDFIDYFLMKMEQEKQNQETAFTMENLAQTVSDLFIAGSETTSITLRYGLLLLLKHPEIADKIREEIDHVIGQNRSPCMKDRRSMPYTDAVVHEIQRHLDLIPSNLPHAAKQDTQFRQYAIPKGTIIFTSLTSVLYDEKVFPNAQQFDPGHFLDESGNFKKSNYFMPFSIGKRVCVGEGLAPMELFLVFTTILQNFTLKPLIDPKDINITPIATGFVCVLPPYELCFLPSL</sequence>
<reference evidence="32" key="1">
    <citation type="submission" date="2018-12" db="EMBL/GenBank/DDBJ databases">
        <authorList>
            <person name="Yazar S."/>
        </authorList>
    </citation>
    <scope>NUCLEOTIDE SEQUENCE [LARGE SCALE GENOMIC DNA]</scope>
</reference>
<comment type="catalytic activity">
    <reaction evidence="22 29">
        <text>tetradecanoate + reduced [NADPH--hemoprotein reductase] + O2 = 13-hydroxytetradecanoate + oxidized [NADPH--hemoprotein reductase] + H2O + H(+)</text>
        <dbReference type="Rhea" id="RHEA:50096"/>
        <dbReference type="Rhea" id="RHEA-COMP:11964"/>
        <dbReference type="Rhea" id="RHEA-COMP:11965"/>
        <dbReference type="ChEBI" id="CHEBI:15377"/>
        <dbReference type="ChEBI" id="CHEBI:15378"/>
        <dbReference type="ChEBI" id="CHEBI:15379"/>
        <dbReference type="ChEBI" id="CHEBI:30807"/>
        <dbReference type="ChEBI" id="CHEBI:57618"/>
        <dbReference type="ChEBI" id="CHEBI:58210"/>
        <dbReference type="ChEBI" id="CHEBI:132031"/>
    </reaction>
    <physiologicalReaction direction="left-to-right" evidence="22 29">
        <dbReference type="Rhea" id="RHEA:50097"/>
    </physiologicalReaction>
</comment>
<dbReference type="GO" id="GO:0051879">
    <property type="term" value="F:Hsp90 protein binding"/>
    <property type="evidence" value="ECO:0007669"/>
    <property type="project" value="UniProtKB-UniRule"/>
</dbReference>
<dbReference type="InterPro" id="IPR036396">
    <property type="entry name" value="Cyt_P450_sf"/>
</dbReference>
<dbReference type="GO" id="GO:0005789">
    <property type="term" value="C:endoplasmic reticulum membrane"/>
    <property type="evidence" value="ECO:0007669"/>
    <property type="project" value="UniProtKB-SubCell"/>
</dbReference>
<dbReference type="PRINTS" id="PR00463">
    <property type="entry name" value="EP450I"/>
</dbReference>
<evidence type="ECO:0000256" key="1">
    <source>
        <dbReference type="ARBA" id="ARBA00001971"/>
    </source>
</evidence>
<dbReference type="GO" id="GO:0020037">
    <property type="term" value="F:heme binding"/>
    <property type="evidence" value="ECO:0007669"/>
    <property type="project" value="UniProtKB-UniRule"/>
</dbReference>
<evidence type="ECO:0000256" key="13">
    <source>
        <dbReference type="ARBA" id="ARBA00022832"/>
    </source>
</evidence>